<comment type="catalytic activity">
    <reaction evidence="1 6">
        <text>[protein]-peptidylproline (omega=180) = [protein]-peptidylproline (omega=0)</text>
        <dbReference type="Rhea" id="RHEA:16237"/>
        <dbReference type="Rhea" id="RHEA-COMP:10747"/>
        <dbReference type="Rhea" id="RHEA-COMP:10748"/>
        <dbReference type="ChEBI" id="CHEBI:83833"/>
        <dbReference type="ChEBI" id="CHEBI:83834"/>
        <dbReference type="EC" id="5.2.1.8"/>
    </reaction>
</comment>
<dbReference type="SUPFAM" id="SSF54534">
    <property type="entry name" value="FKBP-like"/>
    <property type="match status" value="1"/>
</dbReference>
<keyword evidence="10" id="KW-1185">Reference proteome</keyword>
<comment type="caution">
    <text evidence="9">The sequence shown here is derived from an EMBL/GenBank/DDBJ whole genome shotgun (WGS) entry which is preliminary data.</text>
</comment>
<keyword evidence="5 6" id="KW-0413">Isomerase</keyword>
<name>A0A6L9E9Q2_9FLAO</name>
<evidence type="ECO:0000259" key="7">
    <source>
        <dbReference type="PROSITE" id="PS50059"/>
    </source>
</evidence>
<evidence type="ECO:0000259" key="8">
    <source>
        <dbReference type="PROSITE" id="PS50072"/>
    </source>
</evidence>
<evidence type="ECO:0000313" key="10">
    <source>
        <dbReference type="Proteomes" id="UP000475249"/>
    </source>
</evidence>
<feature type="domain" description="PPIase cyclophilin-type" evidence="8">
    <location>
        <begin position="35"/>
        <end position="207"/>
    </location>
</feature>
<evidence type="ECO:0000256" key="3">
    <source>
        <dbReference type="ARBA" id="ARBA00013194"/>
    </source>
</evidence>
<dbReference type="PROSITE" id="PS00170">
    <property type="entry name" value="CSA_PPIASE_1"/>
    <property type="match status" value="1"/>
</dbReference>
<dbReference type="Gene3D" id="2.40.100.10">
    <property type="entry name" value="Cyclophilin-like"/>
    <property type="match status" value="1"/>
</dbReference>
<dbReference type="InterPro" id="IPR046357">
    <property type="entry name" value="PPIase_dom_sf"/>
</dbReference>
<evidence type="ECO:0000256" key="5">
    <source>
        <dbReference type="ARBA" id="ARBA00023235"/>
    </source>
</evidence>
<keyword evidence="4 6" id="KW-0697">Rotamase</keyword>
<dbReference type="InterPro" id="IPR002130">
    <property type="entry name" value="Cyclophilin-type_PPIase_dom"/>
</dbReference>
<dbReference type="RefSeq" id="WP_161434416.1">
    <property type="nucleotide sequence ID" value="NZ_WXYO01000002.1"/>
</dbReference>
<dbReference type="EMBL" id="WXYO01000002">
    <property type="protein sequence ID" value="NAS11384.1"/>
    <property type="molecule type" value="Genomic_DNA"/>
</dbReference>
<dbReference type="PANTHER" id="PTHR45625">
    <property type="entry name" value="PEPTIDYL-PROLYL CIS-TRANS ISOMERASE-RELATED"/>
    <property type="match status" value="1"/>
</dbReference>
<dbReference type="PRINTS" id="PR00153">
    <property type="entry name" value="CSAPPISMRASE"/>
</dbReference>
<sequence>MKKIAFATLALFLILAGCKSSKYTDLGDGLFADIQTDMGDIIVKLEHVQAPVTVANFVSLAEGTNPFVSEQYKEKRYYDGVVFHRVIKDFMIQGGDPTATGSGNPGYRFKDELSDSLRHSKKGILSMANSGVATNGSQFFITHKATPFLDGYDENGFLKPCGNPRVSCHAVFGEVVKGLEIVDSIATVPTNERDRPISDVVMNKVEIIRNGKEAKAFDAPKVMSDYFAEEEARVAEMKKMQADFATELSGQKEAATTLPSGLKIHSMQKGQGDQPKVGQKVLVHYAGWLADGTLFDTSQKEIAEKFGKFAEINDMHRGDFSPSPMDYSPDSRLIAGFKEGLLTMKVGDKIRLFIPPHLGYGAQGGGPIPPNADLVFDLEVVGIANSGQE</sequence>
<dbReference type="GO" id="GO:0006457">
    <property type="term" value="P:protein folding"/>
    <property type="evidence" value="ECO:0007669"/>
    <property type="project" value="InterPro"/>
</dbReference>
<organism evidence="9 10">
    <name type="scientific">Poritiphilus flavus</name>
    <dbReference type="NCBI Taxonomy" id="2697053"/>
    <lineage>
        <taxon>Bacteria</taxon>
        <taxon>Pseudomonadati</taxon>
        <taxon>Bacteroidota</taxon>
        <taxon>Flavobacteriia</taxon>
        <taxon>Flavobacteriales</taxon>
        <taxon>Flavobacteriaceae</taxon>
        <taxon>Poritiphilus</taxon>
    </lineage>
</organism>
<dbReference type="InterPro" id="IPR029000">
    <property type="entry name" value="Cyclophilin-like_dom_sf"/>
</dbReference>
<evidence type="ECO:0000256" key="1">
    <source>
        <dbReference type="ARBA" id="ARBA00000971"/>
    </source>
</evidence>
<dbReference type="Pfam" id="PF00254">
    <property type="entry name" value="FKBP_C"/>
    <property type="match status" value="1"/>
</dbReference>
<dbReference type="CDD" id="cd00317">
    <property type="entry name" value="cyclophilin"/>
    <property type="match status" value="1"/>
</dbReference>
<reference evidence="9 10" key="1">
    <citation type="submission" date="2020-01" db="EMBL/GenBank/DDBJ databases">
        <title>Bacteria diversity of Porities sp.</title>
        <authorList>
            <person name="Wang G."/>
        </authorList>
    </citation>
    <scope>NUCLEOTIDE SEQUENCE [LARGE SCALE GENOMIC DNA]</scope>
    <source>
        <strain evidence="9 10">R33</strain>
    </source>
</reference>
<dbReference type="PROSITE" id="PS50072">
    <property type="entry name" value="CSA_PPIASE_2"/>
    <property type="match status" value="1"/>
</dbReference>
<evidence type="ECO:0000256" key="2">
    <source>
        <dbReference type="ARBA" id="ARBA00007365"/>
    </source>
</evidence>
<evidence type="ECO:0000256" key="4">
    <source>
        <dbReference type="ARBA" id="ARBA00023110"/>
    </source>
</evidence>
<dbReference type="InterPro" id="IPR044666">
    <property type="entry name" value="Cyclophilin_A-like"/>
</dbReference>
<dbReference type="Gene3D" id="3.10.50.40">
    <property type="match status" value="1"/>
</dbReference>
<dbReference type="Pfam" id="PF00160">
    <property type="entry name" value="Pro_isomerase"/>
    <property type="match status" value="1"/>
</dbReference>
<evidence type="ECO:0000256" key="6">
    <source>
        <dbReference type="PROSITE-ProRule" id="PRU00277"/>
    </source>
</evidence>
<proteinExistence type="inferred from homology"/>
<dbReference type="InterPro" id="IPR020892">
    <property type="entry name" value="Cyclophilin-type_PPIase_CS"/>
</dbReference>
<protein>
    <recommendedName>
        <fullName evidence="3 6">peptidylprolyl isomerase</fullName>
        <ecNumber evidence="3 6">5.2.1.8</ecNumber>
    </recommendedName>
</protein>
<feature type="domain" description="PPIase FKBP-type" evidence="7">
    <location>
        <begin position="278"/>
        <end position="384"/>
    </location>
</feature>
<dbReference type="Proteomes" id="UP000475249">
    <property type="component" value="Unassembled WGS sequence"/>
</dbReference>
<accession>A0A6L9E9Q2</accession>
<dbReference type="SUPFAM" id="SSF50891">
    <property type="entry name" value="Cyclophilin-like"/>
    <property type="match status" value="1"/>
</dbReference>
<dbReference type="PROSITE" id="PS51257">
    <property type="entry name" value="PROKAR_LIPOPROTEIN"/>
    <property type="match status" value="1"/>
</dbReference>
<dbReference type="InterPro" id="IPR001179">
    <property type="entry name" value="PPIase_FKBP_dom"/>
</dbReference>
<evidence type="ECO:0000313" key="9">
    <source>
        <dbReference type="EMBL" id="NAS11384.1"/>
    </source>
</evidence>
<gene>
    <name evidence="9" type="ORF">GTQ38_05190</name>
</gene>
<dbReference type="EC" id="5.2.1.8" evidence="3 6"/>
<dbReference type="AlphaFoldDB" id="A0A6L9E9Q2"/>
<comment type="similarity">
    <text evidence="2">Belongs to the cyclophilin-type PPIase family.</text>
</comment>
<dbReference type="PANTHER" id="PTHR45625:SF4">
    <property type="entry name" value="PEPTIDYLPROLYL ISOMERASE DOMAIN AND WD REPEAT-CONTAINING PROTEIN 1"/>
    <property type="match status" value="1"/>
</dbReference>
<dbReference type="PROSITE" id="PS50059">
    <property type="entry name" value="FKBP_PPIASE"/>
    <property type="match status" value="1"/>
</dbReference>
<dbReference type="GO" id="GO:0003755">
    <property type="term" value="F:peptidyl-prolyl cis-trans isomerase activity"/>
    <property type="evidence" value="ECO:0007669"/>
    <property type="project" value="UniProtKB-KW"/>
</dbReference>